<keyword evidence="2" id="KW-1185">Reference proteome</keyword>
<reference evidence="1" key="1">
    <citation type="submission" date="2023-08" db="EMBL/GenBank/DDBJ databases">
        <title>A de novo genome assembly of Solanum verrucosum Schlechtendal, a Mexican diploid species geographically isolated from the other diploid A-genome species in potato relatives.</title>
        <authorList>
            <person name="Hosaka K."/>
        </authorList>
    </citation>
    <scope>NUCLEOTIDE SEQUENCE</scope>
    <source>
        <tissue evidence="1">Young leaves</tissue>
    </source>
</reference>
<evidence type="ECO:0000313" key="2">
    <source>
        <dbReference type="Proteomes" id="UP001234989"/>
    </source>
</evidence>
<protein>
    <submittedName>
        <fullName evidence="1">Uncharacterized protein</fullName>
    </submittedName>
</protein>
<gene>
    <name evidence="1" type="ORF">MTR67_040046</name>
</gene>
<accession>A0AAF0UJP1</accession>
<sequence length="109" mass="12417">MPPRRANARTQPTAPAARLKEQVMYAEFRATYPVLAQVMTIQVGHPELPRIPRPTAEPTDRRWNHGLWSRVHGSWSLNQASDAKRRPAKIDCRSVHGPSVRFVDGYVCF</sequence>
<proteinExistence type="predicted"/>
<dbReference type="AlphaFoldDB" id="A0AAF0UJP1"/>
<dbReference type="Proteomes" id="UP001234989">
    <property type="component" value="Chromosome 9"/>
</dbReference>
<organism evidence="1 2">
    <name type="scientific">Solanum verrucosum</name>
    <dbReference type="NCBI Taxonomy" id="315347"/>
    <lineage>
        <taxon>Eukaryota</taxon>
        <taxon>Viridiplantae</taxon>
        <taxon>Streptophyta</taxon>
        <taxon>Embryophyta</taxon>
        <taxon>Tracheophyta</taxon>
        <taxon>Spermatophyta</taxon>
        <taxon>Magnoliopsida</taxon>
        <taxon>eudicotyledons</taxon>
        <taxon>Gunneridae</taxon>
        <taxon>Pentapetalae</taxon>
        <taxon>asterids</taxon>
        <taxon>lamiids</taxon>
        <taxon>Solanales</taxon>
        <taxon>Solanaceae</taxon>
        <taxon>Solanoideae</taxon>
        <taxon>Solaneae</taxon>
        <taxon>Solanum</taxon>
    </lineage>
</organism>
<evidence type="ECO:0000313" key="1">
    <source>
        <dbReference type="EMBL" id="WMV46661.1"/>
    </source>
</evidence>
<name>A0AAF0UJP1_SOLVR</name>
<dbReference type="EMBL" id="CP133620">
    <property type="protein sequence ID" value="WMV46661.1"/>
    <property type="molecule type" value="Genomic_DNA"/>
</dbReference>